<dbReference type="InterPro" id="IPR007396">
    <property type="entry name" value="TR_PAI2-type"/>
</dbReference>
<keyword evidence="2" id="KW-1185">Reference proteome</keyword>
<gene>
    <name evidence="1" type="ORF">H0E82_01570</name>
</gene>
<dbReference type="InterPro" id="IPR012349">
    <property type="entry name" value="Split_barrel_FMN-bd"/>
</dbReference>
<dbReference type="SUPFAM" id="SSF50475">
    <property type="entry name" value="FMN-binding split barrel"/>
    <property type="match status" value="1"/>
</dbReference>
<dbReference type="PANTHER" id="PTHR35802:SF1">
    <property type="entry name" value="PROTEASE SYNTHASE AND SPORULATION PROTEIN PAI 2"/>
    <property type="match status" value="1"/>
</dbReference>
<accession>A0A7Z0QNN5</accession>
<sequence>MSGPFDPRSDTDVLALVRAYPLAWVIGHGGAMGPFDATPLPLLPELDAAGRIVSFLGHFARANPQVEALRADPRALLLFKGPDGYIPPRLVTSPAWGATWNYAVARFSVRIEFVPDENAYALETLAAALEAGNPEPWTPDRMGPLYPQKRPHIIAFHAHVEQARATFKLGQDETPQTFEEIVQGLDHPALRDWMRAQRD</sequence>
<protein>
    <submittedName>
        <fullName evidence="1">FMN-binding negative transcriptional regulator</fullName>
    </submittedName>
</protein>
<dbReference type="Proteomes" id="UP000589896">
    <property type="component" value="Unassembled WGS sequence"/>
</dbReference>
<proteinExistence type="predicted"/>
<dbReference type="AlphaFoldDB" id="A0A7Z0QNN5"/>
<comment type="caution">
    <text evidence="1">The sequence shown here is derived from an EMBL/GenBank/DDBJ whole genome shotgun (WGS) entry which is preliminary data.</text>
</comment>
<dbReference type="RefSeq" id="WP_180543217.1">
    <property type="nucleotide sequence ID" value="NZ_JACCJZ010000004.1"/>
</dbReference>
<dbReference type="EMBL" id="JACCJZ010000004">
    <property type="protein sequence ID" value="NYZ61454.1"/>
    <property type="molecule type" value="Genomic_DNA"/>
</dbReference>
<dbReference type="Pfam" id="PF04299">
    <property type="entry name" value="FMN_bind_2"/>
    <property type="match status" value="1"/>
</dbReference>
<dbReference type="PANTHER" id="PTHR35802">
    <property type="entry name" value="PROTEASE SYNTHASE AND SPORULATION PROTEIN PAI 2"/>
    <property type="match status" value="1"/>
</dbReference>
<evidence type="ECO:0000313" key="1">
    <source>
        <dbReference type="EMBL" id="NYZ61454.1"/>
    </source>
</evidence>
<name>A0A7Z0QNN5_9GAMM</name>
<reference evidence="1 2" key="1">
    <citation type="submission" date="2020-07" db="EMBL/GenBank/DDBJ databases">
        <title>isolation of Luteimonas sp. SJ-16.</title>
        <authorList>
            <person name="Huang X.-X."/>
            <person name="Xu L."/>
            <person name="Sun J.-Q."/>
        </authorList>
    </citation>
    <scope>NUCLEOTIDE SEQUENCE [LARGE SCALE GENOMIC DNA]</scope>
    <source>
        <strain evidence="1 2">SJ-16</strain>
    </source>
</reference>
<evidence type="ECO:0000313" key="2">
    <source>
        <dbReference type="Proteomes" id="UP000589896"/>
    </source>
</evidence>
<organism evidence="1 2">
    <name type="scientific">Luteimonas deserti</name>
    <dbReference type="NCBI Taxonomy" id="2752306"/>
    <lineage>
        <taxon>Bacteria</taxon>
        <taxon>Pseudomonadati</taxon>
        <taxon>Pseudomonadota</taxon>
        <taxon>Gammaproteobacteria</taxon>
        <taxon>Lysobacterales</taxon>
        <taxon>Lysobacteraceae</taxon>
        <taxon>Luteimonas</taxon>
    </lineage>
</organism>
<dbReference type="Gene3D" id="2.30.110.10">
    <property type="entry name" value="Electron Transport, Fmn-binding Protein, Chain A"/>
    <property type="match status" value="1"/>
</dbReference>